<dbReference type="EMBL" id="LN679143">
    <property type="protein sequence ID" value="CEL60221.1"/>
    <property type="molecule type" value="Genomic_DNA"/>
</dbReference>
<sequence length="264" mass="30221">MSEGMQYPTPVPPRPSLKRSFTSILSNFTRKQSARAPVRASSWDRKWHPHPEHPRKVGFDSSDPYSTRSQVEVIESGGSALSEAQDAFTNSKRAVWTRILWTVPLEYDPTAQRVLSKITHKDAAEGLSLLAIRSYLATERGAFFCNVDRNTSNSHTLEVDWITFRDTQKTRDKTLQREVLKNEPALFVLVYVFRMLPDKRSVALWRKRINIPAPVIRKNADTIAAKRRELRAAEAQYVIKISLPSRELSDESHLRRLPGRGTRV</sequence>
<evidence type="ECO:0000313" key="3">
    <source>
        <dbReference type="EMBL" id="CEL60221.1"/>
    </source>
</evidence>
<feature type="region of interest" description="Disordered" evidence="1">
    <location>
        <begin position="30"/>
        <end position="64"/>
    </location>
</feature>
<dbReference type="AlphaFoldDB" id="A0A0B7FQH0"/>
<dbReference type="Pfam" id="PF26617">
    <property type="entry name" value="CcmS-like"/>
    <property type="match status" value="1"/>
</dbReference>
<evidence type="ECO:0000256" key="1">
    <source>
        <dbReference type="SAM" id="MobiDB-lite"/>
    </source>
</evidence>
<feature type="compositionally biased region" description="Basic and acidic residues" evidence="1">
    <location>
        <begin position="42"/>
        <end position="58"/>
    </location>
</feature>
<keyword evidence="4" id="KW-1185">Reference proteome</keyword>
<gene>
    <name evidence="3" type="ORF">RSOLAG1IB_09459</name>
</gene>
<proteinExistence type="predicted"/>
<dbReference type="STRING" id="1108050.A0A0B7FQH0"/>
<dbReference type="Proteomes" id="UP000059188">
    <property type="component" value="Unassembled WGS sequence"/>
</dbReference>
<protein>
    <recommendedName>
        <fullName evidence="2">CcmS related domain-containing protein</fullName>
    </recommendedName>
</protein>
<dbReference type="OrthoDB" id="3171339at2759"/>
<evidence type="ECO:0000313" key="4">
    <source>
        <dbReference type="Proteomes" id="UP000059188"/>
    </source>
</evidence>
<organism evidence="3 4">
    <name type="scientific">Thanatephorus cucumeris (strain AG1-IB / isolate 7/3/14)</name>
    <name type="common">Lettuce bottom rot fungus</name>
    <name type="synonym">Rhizoctonia solani</name>
    <dbReference type="NCBI Taxonomy" id="1108050"/>
    <lineage>
        <taxon>Eukaryota</taxon>
        <taxon>Fungi</taxon>
        <taxon>Dikarya</taxon>
        <taxon>Basidiomycota</taxon>
        <taxon>Agaricomycotina</taxon>
        <taxon>Agaricomycetes</taxon>
        <taxon>Cantharellales</taxon>
        <taxon>Ceratobasidiaceae</taxon>
        <taxon>Rhizoctonia</taxon>
        <taxon>Rhizoctonia solani AG-1</taxon>
    </lineage>
</organism>
<dbReference type="InterPro" id="IPR058258">
    <property type="entry name" value="CcmS-like"/>
</dbReference>
<evidence type="ECO:0000259" key="2">
    <source>
        <dbReference type="Pfam" id="PF26617"/>
    </source>
</evidence>
<name>A0A0B7FQH0_THACB</name>
<reference evidence="3 4" key="1">
    <citation type="submission" date="2014-11" db="EMBL/GenBank/DDBJ databases">
        <authorList>
            <person name="Wibberg Daniel"/>
        </authorList>
    </citation>
    <scope>NUCLEOTIDE SEQUENCE [LARGE SCALE GENOMIC DNA]</scope>
    <source>
        <strain evidence="3">Rhizoctonia solani AG1-IB 7/3/14</strain>
    </source>
</reference>
<accession>A0A0B7FQH0</accession>
<feature type="domain" description="CcmS related" evidence="2">
    <location>
        <begin position="83"/>
        <end position="213"/>
    </location>
</feature>